<feature type="domain" description="DUF1612" evidence="2">
    <location>
        <begin position="190"/>
        <end position="316"/>
    </location>
</feature>
<accession>A0ABY5QW29</accession>
<protein>
    <submittedName>
        <fullName evidence="4">DUF1612 and helix-turn-helix domain-containing protein</fullName>
    </submittedName>
</protein>
<evidence type="ECO:0000259" key="3">
    <source>
        <dbReference type="Pfam" id="PF11972"/>
    </source>
</evidence>
<dbReference type="InterPro" id="IPR048017">
    <property type="entry name" value="Y4cF-like"/>
</dbReference>
<feature type="domain" description="HTH DNA binding" evidence="3">
    <location>
        <begin position="324"/>
        <end position="377"/>
    </location>
</feature>
<dbReference type="Proteomes" id="UP001058098">
    <property type="component" value="Chromosome"/>
</dbReference>
<dbReference type="NCBIfam" id="NF040876">
    <property type="entry name" value="RHE_PE00001_fam"/>
    <property type="match status" value="1"/>
</dbReference>
<organism evidence="4 5">
    <name type="scientific">Mesorhizobium onobrychidis</name>
    <dbReference type="NCBI Taxonomy" id="2775404"/>
    <lineage>
        <taxon>Bacteria</taxon>
        <taxon>Pseudomonadati</taxon>
        <taxon>Pseudomonadota</taxon>
        <taxon>Alphaproteobacteria</taxon>
        <taxon>Hyphomicrobiales</taxon>
        <taxon>Phyllobacteriaceae</taxon>
        <taxon>Mesorhizobium</taxon>
    </lineage>
</organism>
<dbReference type="InterPro" id="IPR021068">
    <property type="entry name" value="HTH_DNA-bd"/>
</dbReference>
<dbReference type="Pfam" id="PF11972">
    <property type="entry name" value="HTH_13"/>
    <property type="match status" value="1"/>
</dbReference>
<proteinExistence type="predicted"/>
<name>A0ABY5QW29_9HYPH</name>
<evidence type="ECO:0000256" key="1">
    <source>
        <dbReference type="SAM" id="MobiDB-lite"/>
    </source>
</evidence>
<reference evidence="4" key="1">
    <citation type="submission" date="2020-09" db="EMBL/GenBank/DDBJ databases">
        <title>Rhizobia associated with sainfoin plants.</title>
        <authorList>
            <person name="Asharfi S."/>
            <person name="Kuzmanovic N."/>
            <person name="Bunk B."/>
            <person name="Sproeer C."/>
            <person name="Becker M."/>
            <person name="Thuenen T."/>
        </authorList>
    </citation>
    <scope>NUCLEOTIDE SEQUENCE</scope>
    <source>
        <strain evidence="4">OM4</strain>
    </source>
</reference>
<evidence type="ECO:0000313" key="4">
    <source>
        <dbReference type="EMBL" id="UVC15308.1"/>
    </source>
</evidence>
<dbReference type="Pfam" id="PF07756">
    <property type="entry name" value="DUF1612"/>
    <property type="match status" value="1"/>
</dbReference>
<feature type="region of interest" description="Disordered" evidence="1">
    <location>
        <begin position="119"/>
        <end position="141"/>
    </location>
</feature>
<dbReference type="EMBL" id="CP062229">
    <property type="protein sequence ID" value="UVC15308.1"/>
    <property type="molecule type" value="Genomic_DNA"/>
</dbReference>
<evidence type="ECO:0000313" key="5">
    <source>
        <dbReference type="Proteomes" id="UP001058098"/>
    </source>
</evidence>
<gene>
    <name evidence="4" type="ORF">IHQ72_33110</name>
</gene>
<evidence type="ECO:0000259" key="2">
    <source>
        <dbReference type="Pfam" id="PF07756"/>
    </source>
</evidence>
<keyword evidence="5" id="KW-1185">Reference proteome</keyword>
<dbReference type="InterPro" id="IPR011670">
    <property type="entry name" value="DUF1612"/>
</dbReference>
<sequence>MKTMAYDIGLLFLETLIGSVARSTEALARLDERLARSPVREGFVERQHFADAAAALWLEGELVHLEDLVLHDAHMDVRTPTHELTRAHAVLRARRRIFSQKPDWALGRDGFLALTGRGGAMPAAGQKKREGEEAGASSVEADVRDDAEGDLLAEEFAEIDAVLARSSRILNGANVPARKEETSLRDRPDLIYDLDWNEEERLAEWQAVLAETRELPAVLRAAILLEAWSDIEVLQHGIWLGPLLAAALLRQEGVAAHHLAGLHIGAKNIPRERRRALNRSDRLLASLDAIHEAALVGLKEHDRLLMAKSQMERRLKQRRTSSKLADLVEFVLSRPIVSTGMIQEVLKVSKQGALNLIGELGLREMTGRGRFRAWGIV</sequence>